<dbReference type="EMBL" id="NMUH01002554">
    <property type="protein sequence ID" value="MQM00704.1"/>
    <property type="molecule type" value="Genomic_DNA"/>
</dbReference>
<evidence type="ECO:0000313" key="3">
    <source>
        <dbReference type="Proteomes" id="UP000652761"/>
    </source>
</evidence>
<organism evidence="2 3">
    <name type="scientific">Colocasia esculenta</name>
    <name type="common">Wild taro</name>
    <name type="synonym">Arum esculentum</name>
    <dbReference type="NCBI Taxonomy" id="4460"/>
    <lineage>
        <taxon>Eukaryota</taxon>
        <taxon>Viridiplantae</taxon>
        <taxon>Streptophyta</taxon>
        <taxon>Embryophyta</taxon>
        <taxon>Tracheophyta</taxon>
        <taxon>Spermatophyta</taxon>
        <taxon>Magnoliopsida</taxon>
        <taxon>Liliopsida</taxon>
        <taxon>Araceae</taxon>
        <taxon>Aroideae</taxon>
        <taxon>Colocasieae</taxon>
        <taxon>Colocasia</taxon>
    </lineage>
</organism>
<feature type="region of interest" description="Disordered" evidence="1">
    <location>
        <begin position="41"/>
        <end position="88"/>
    </location>
</feature>
<dbReference type="Proteomes" id="UP000652761">
    <property type="component" value="Unassembled WGS sequence"/>
</dbReference>
<feature type="region of interest" description="Disordered" evidence="1">
    <location>
        <begin position="261"/>
        <end position="310"/>
    </location>
</feature>
<dbReference type="AlphaFoldDB" id="A0A843W914"/>
<evidence type="ECO:0000313" key="2">
    <source>
        <dbReference type="EMBL" id="MQM00704.1"/>
    </source>
</evidence>
<feature type="compositionally biased region" description="Basic and acidic residues" evidence="1">
    <location>
        <begin position="73"/>
        <end position="86"/>
    </location>
</feature>
<reference evidence="2" key="1">
    <citation type="submission" date="2017-07" db="EMBL/GenBank/DDBJ databases">
        <title>Taro Niue Genome Assembly and Annotation.</title>
        <authorList>
            <person name="Atibalentja N."/>
            <person name="Keating K."/>
            <person name="Fields C.J."/>
        </authorList>
    </citation>
    <scope>NUCLEOTIDE SEQUENCE</scope>
    <source>
        <strain evidence="2">Niue_2</strain>
        <tissue evidence="2">Leaf</tissue>
    </source>
</reference>
<proteinExistence type="predicted"/>
<evidence type="ECO:0000256" key="1">
    <source>
        <dbReference type="SAM" id="MobiDB-lite"/>
    </source>
</evidence>
<keyword evidence="3" id="KW-1185">Reference proteome</keyword>
<gene>
    <name evidence="2" type="ORF">Taro_033447</name>
</gene>
<comment type="caution">
    <text evidence="2">The sequence shown here is derived from an EMBL/GenBank/DDBJ whole genome shotgun (WGS) entry which is preliminary data.</text>
</comment>
<feature type="compositionally biased region" description="Basic residues" evidence="1">
    <location>
        <begin position="51"/>
        <end position="61"/>
    </location>
</feature>
<protein>
    <submittedName>
        <fullName evidence="2">Uncharacterized protein</fullName>
    </submittedName>
</protein>
<accession>A0A843W914</accession>
<name>A0A843W914_COLES</name>
<sequence length="310" mass="34864">MKRVATGLPGQKARMRRRYCRIQNSTSRGVATGLRISASHPSDLTFSMAPKGKRLVSRRHPTSSALGEGSEAPAERRSKHRDDRLPELLVPPNRQTYKVRGSFTKFVQPRFVEFESLEDMFPSLQPLFDTQGWMTFLYSHKRYSPVAVTEFYNNLELSVQGDELFTTVKGANVLVNPPYASDYYTLITHQIYHPSVDHLKLNANSFPPLNRLIHHIFTTLVVPKDGSRELITTVHNSFDLIAIHRIGYKLLDGRVIRTLKGQTPEVAPESDEDAEGDDDDEDSQVEPMDAQGDDDDAAEDQATQGPTPSL</sequence>
<feature type="compositionally biased region" description="Acidic residues" evidence="1">
    <location>
        <begin position="268"/>
        <end position="284"/>
    </location>
</feature>